<gene>
    <name evidence="2" type="ORF">Sradi_6854900</name>
</gene>
<organism evidence="2">
    <name type="scientific">Sesamum radiatum</name>
    <name type="common">Black benniseed</name>
    <dbReference type="NCBI Taxonomy" id="300843"/>
    <lineage>
        <taxon>Eukaryota</taxon>
        <taxon>Viridiplantae</taxon>
        <taxon>Streptophyta</taxon>
        <taxon>Embryophyta</taxon>
        <taxon>Tracheophyta</taxon>
        <taxon>Spermatophyta</taxon>
        <taxon>Magnoliopsida</taxon>
        <taxon>eudicotyledons</taxon>
        <taxon>Gunneridae</taxon>
        <taxon>Pentapetalae</taxon>
        <taxon>asterids</taxon>
        <taxon>lamiids</taxon>
        <taxon>Lamiales</taxon>
        <taxon>Pedaliaceae</taxon>
        <taxon>Sesamum</taxon>
    </lineage>
</organism>
<dbReference type="InterPro" id="IPR000477">
    <property type="entry name" value="RT_dom"/>
</dbReference>
<dbReference type="AlphaFoldDB" id="A0AAW2JK69"/>
<evidence type="ECO:0000313" key="2">
    <source>
        <dbReference type="EMBL" id="KAL0295051.1"/>
    </source>
</evidence>
<proteinExistence type="predicted"/>
<feature type="domain" description="Reverse transcriptase" evidence="1">
    <location>
        <begin position="8"/>
        <end position="82"/>
    </location>
</feature>
<reference evidence="2" key="1">
    <citation type="submission" date="2020-06" db="EMBL/GenBank/DDBJ databases">
        <authorList>
            <person name="Li T."/>
            <person name="Hu X."/>
            <person name="Zhang T."/>
            <person name="Song X."/>
            <person name="Zhang H."/>
            <person name="Dai N."/>
            <person name="Sheng W."/>
            <person name="Hou X."/>
            <person name="Wei L."/>
        </authorList>
    </citation>
    <scope>NUCLEOTIDE SEQUENCE</scope>
    <source>
        <strain evidence="2">G02</strain>
        <tissue evidence="2">Leaf</tissue>
    </source>
</reference>
<dbReference type="Pfam" id="PF00078">
    <property type="entry name" value="RVT_1"/>
    <property type="match status" value="1"/>
</dbReference>
<protein>
    <recommendedName>
        <fullName evidence="1">Reverse transcriptase domain-containing protein</fullName>
    </recommendedName>
</protein>
<reference evidence="2" key="2">
    <citation type="journal article" date="2024" name="Plant">
        <title>Genomic evolution and insights into agronomic trait innovations of Sesamum species.</title>
        <authorList>
            <person name="Miao H."/>
            <person name="Wang L."/>
            <person name="Qu L."/>
            <person name="Liu H."/>
            <person name="Sun Y."/>
            <person name="Le M."/>
            <person name="Wang Q."/>
            <person name="Wei S."/>
            <person name="Zheng Y."/>
            <person name="Lin W."/>
            <person name="Duan Y."/>
            <person name="Cao H."/>
            <person name="Xiong S."/>
            <person name="Wang X."/>
            <person name="Wei L."/>
            <person name="Li C."/>
            <person name="Ma Q."/>
            <person name="Ju M."/>
            <person name="Zhao R."/>
            <person name="Li G."/>
            <person name="Mu C."/>
            <person name="Tian Q."/>
            <person name="Mei H."/>
            <person name="Zhang T."/>
            <person name="Gao T."/>
            <person name="Zhang H."/>
        </authorList>
    </citation>
    <scope>NUCLEOTIDE SEQUENCE</scope>
    <source>
        <strain evidence="2">G02</strain>
    </source>
</reference>
<sequence>MQRCLHLLIDSSQTAFVPGRSISDNVLLAQELLAGYNRARLPARCTIKVDFQKAYDSVAWDFLLEGLKLFNFPSQFRYLVRTVHYYRLLFYFFEWCCSWFLPRGPRASAGGPNLPLLVCYCDGTMACLAESPSTYAS</sequence>
<name>A0AAW2JK69_SESRA</name>
<comment type="caution">
    <text evidence="2">The sequence shown here is derived from an EMBL/GenBank/DDBJ whole genome shotgun (WGS) entry which is preliminary data.</text>
</comment>
<evidence type="ECO:0000259" key="1">
    <source>
        <dbReference type="Pfam" id="PF00078"/>
    </source>
</evidence>
<accession>A0AAW2JK69</accession>
<dbReference type="EMBL" id="JACGWJ010000095">
    <property type="protein sequence ID" value="KAL0295051.1"/>
    <property type="molecule type" value="Genomic_DNA"/>
</dbReference>
<dbReference type="PANTHER" id="PTHR19446">
    <property type="entry name" value="REVERSE TRANSCRIPTASES"/>
    <property type="match status" value="1"/>
</dbReference>